<dbReference type="Gene3D" id="3.40.50.280">
    <property type="entry name" value="Cobalamin-binding domain"/>
    <property type="match status" value="1"/>
</dbReference>
<dbReference type="InterPro" id="IPR051198">
    <property type="entry name" value="BchE-like"/>
</dbReference>
<evidence type="ECO:0000256" key="3">
    <source>
        <dbReference type="ARBA" id="ARBA00022679"/>
    </source>
</evidence>
<dbReference type="OrthoDB" id="9801424at2"/>
<dbReference type="KEGG" id="cts:Ctha_2115"/>
<dbReference type="InterPro" id="IPR007197">
    <property type="entry name" value="rSAM"/>
</dbReference>
<keyword evidence="7" id="KW-0411">Iron-sulfur</keyword>
<dbReference type="GO" id="GO:0051539">
    <property type="term" value="F:4 iron, 4 sulfur cluster binding"/>
    <property type="evidence" value="ECO:0007669"/>
    <property type="project" value="UniProtKB-KW"/>
</dbReference>
<evidence type="ECO:0000256" key="6">
    <source>
        <dbReference type="ARBA" id="ARBA00023004"/>
    </source>
</evidence>
<dbReference type="InterPro" id="IPR006638">
    <property type="entry name" value="Elp3/MiaA/NifB-like_rSAM"/>
</dbReference>
<dbReference type="SFLD" id="SFLDG01123">
    <property type="entry name" value="methyltransferase_(Class_B)"/>
    <property type="match status" value="1"/>
</dbReference>
<keyword evidence="5" id="KW-0479">Metal-binding</keyword>
<dbReference type="RefSeq" id="WP_012500650.1">
    <property type="nucleotide sequence ID" value="NC_011026.1"/>
</dbReference>
<feature type="domain" description="B12-binding" evidence="8">
    <location>
        <begin position="75"/>
        <end position="156"/>
    </location>
</feature>
<gene>
    <name evidence="10" type="ordered locus">Ctha_2115</name>
</gene>
<dbReference type="STRING" id="517418.Ctha_2115"/>
<accession>B3QVG7</accession>
<dbReference type="Pfam" id="PF04055">
    <property type="entry name" value="Radical_SAM"/>
    <property type="match status" value="1"/>
</dbReference>
<dbReference type="eggNOG" id="COG1032">
    <property type="taxonomic scope" value="Bacteria"/>
</dbReference>
<feature type="domain" description="Radical SAM core" evidence="9">
    <location>
        <begin position="180"/>
        <end position="409"/>
    </location>
</feature>
<dbReference type="SFLD" id="SFLDS00029">
    <property type="entry name" value="Radical_SAM"/>
    <property type="match status" value="1"/>
</dbReference>
<name>B3QVG7_CHLT3</name>
<protein>
    <submittedName>
        <fullName evidence="10">Radical SAM domain protein</fullName>
    </submittedName>
</protein>
<organism evidence="10 11">
    <name type="scientific">Chloroherpeton thalassium (strain ATCC 35110 / GB-78)</name>
    <dbReference type="NCBI Taxonomy" id="517418"/>
    <lineage>
        <taxon>Bacteria</taxon>
        <taxon>Pseudomonadati</taxon>
        <taxon>Chlorobiota</taxon>
        <taxon>Chlorobiia</taxon>
        <taxon>Chlorobiales</taxon>
        <taxon>Chloroherpetonaceae</taxon>
        <taxon>Chloroherpeton</taxon>
    </lineage>
</organism>
<evidence type="ECO:0000256" key="1">
    <source>
        <dbReference type="ARBA" id="ARBA00001966"/>
    </source>
</evidence>
<dbReference type="PANTHER" id="PTHR43409:SF7">
    <property type="entry name" value="BLL1977 PROTEIN"/>
    <property type="match status" value="1"/>
</dbReference>
<evidence type="ECO:0000313" key="10">
    <source>
        <dbReference type="EMBL" id="ACF14567.1"/>
    </source>
</evidence>
<evidence type="ECO:0000256" key="4">
    <source>
        <dbReference type="ARBA" id="ARBA00022691"/>
    </source>
</evidence>
<reference evidence="10 11" key="1">
    <citation type="submission" date="2008-06" db="EMBL/GenBank/DDBJ databases">
        <title>Complete sequence of Chloroherpeton thalassium ATCC 35110.</title>
        <authorList>
            <consortium name="US DOE Joint Genome Institute"/>
            <person name="Lucas S."/>
            <person name="Copeland A."/>
            <person name="Lapidus A."/>
            <person name="Glavina del Rio T."/>
            <person name="Dalin E."/>
            <person name="Tice H."/>
            <person name="Bruce D."/>
            <person name="Goodwin L."/>
            <person name="Pitluck S."/>
            <person name="Schmutz J."/>
            <person name="Larimer F."/>
            <person name="Land M."/>
            <person name="Hauser L."/>
            <person name="Kyrpides N."/>
            <person name="Mikhailova N."/>
            <person name="Liu Z."/>
            <person name="Li T."/>
            <person name="Zhao F."/>
            <person name="Overmann J."/>
            <person name="Bryant D.A."/>
            <person name="Richardson P."/>
        </authorList>
    </citation>
    <scope>NUCLEOTIDE SEQUENCE [LARGE SCALE GENOMIC DNA]</scope>
    <source>
        <strain evidence="11">ATCC 35110 / GB-78</strain>
    </source>
</reference>
<dbReference type="Proteomes" id="UP000001208">
    <property type="component" value="Chromosome"/>
</dbReference>
<evidence type="ECO:0000256" key="7">
    <source>
        <dbReference type="ARBA" id="ARBA00023014"/>
    </source>
</evidence>
<evidence type="ECO:0000256" key="5">
    <source>
        <dbReference type="ARBA" id="ARBA00022723"/>
    </source>
</evidence>
<dbReference type="InterPro" id="IPR006158">
    <property type="entry name" value="Cobalamin-bd"/>
</dbReference>
<dbReference type="SUPFAM" id="SSF102114">
    <property type="entry name" value="Radical SAM enzymes"/>
    <property type="match status" value="1"/>
</dbReference>
<dbReference type="GO" id="GO:0046872">
    <property type="term" value="F:metal ion binding"/>
    <property type="evidence" value="ECO:0007669"/>
    <property type="project" value="UniProtKB-KW"/>
</dbReference>
<keyword evidence="4" id="KW-0949">S-adenosyl-L-methionine</keyword>
<dbReference type="InterPro" id="IPR023404">
    <property type="entry name" value="rSAM_horseshoe"/>
</dbReference>
<proteinExistence type="predicted"/>
<dbReference type="PANTHER" id="PTHR43409">
    <property type="entry name" value="ANAEROBIC MAGNESIUM-PROTOPORPHYRIN IX MONOMETHYL ESTER CYCLASE-RELATED"/>
    <property type="match status" value="1"/>
</dbReference>
<dbReference type="PROSITE" id="PS51918">
    <property type="entry name" value="RADICAL_SAM"/>
    <property type="match status" value="1"/>
</dbReference>
<dbReference type="AlphaFoldDB" id="B3QVG7"/>
<dbReference type="GO" id="GO:0005829">
    <property type="term" value="C:cytosol"/>
    <property type="evidence" value="ECO:0007669"/>
    <property type="project" value="TreeGrafter"/>
</dbReference>
<dbReference type="PROSITE" id="PS51332">
    <property type="entry name" value="B12_BINDING"/>
    <property type="match status" value="1"/>
</dbReference>
<evidence type="ECO:0000256" key="2">
    <source>
        <dbReference type="ARBA" id="ARBA00022603"/>
    </source>
</evidence>
<dbReference type="EMBL" id="CP001100">
    <property type="protein sequence ID" value="ACF14567.1"/>
    <property type="molecule type" value="Genomic_DNA"/>
</dbReference>
<sequence>MKRVLLVFSRSDSGVDGPRSVHKQQKPSAFQQLKETFFQRVIQKAQFAVPPYALLLLSSYDIPGVAFELCDMRYQALPLDEKWDLVGISVHTGIAKTAFDIAAQFRRKNMKVVLGGPHVSLFPETCIGKADALVVGEADEIWREVLSDLVSGKLKPKYEAKTFPDLRLTPQVKKEVIQISDYFTTNLIQTSRGCPYQCDFCNVSLMNGRKIRHRPVEQVVAEVASFLEKDQRVFFFVDDTINADPDYAFSLFNALIPYQIKWVGQATTLIGRQKKLLEIFAKSGCRGLLVGIEGLSDASLTLHNKTHNSPTQLLSDIQAIRDQGICVYGSFIYGLDGDTLRTADTLLNFVEKSNIDIPGINLLRPIPGTALFERFAEEGRLLFPKDDIYAFRYSWAQELQCKPKNIPVRNFIQSYSDLTQQVYTFSNALKRAKNAPTIKSVILMFNLAYIYLYGLSRKDLNFQLQTSLNV</sequence>
<keyword evidence="6" id="KW-0408">Iron</keyword>
<dbReference type="GO" id="GO:0031419">
    <property type="term" value="F:cobalamin binding"/>
    <property type="evidence" value="ECO:0007669"/>
    <property type="project" value="InterPro"/>
</dbReference>
<keyword evidence="3" id="KW-0808">Transferase</keyword>
<evidence type="ECO:0000259" key="8">
    <source>
        <dbReference type="PROSITE" id="PS51332"/>
    </source>
</evidence>
<dbReference type="HOGENOM" id="CLU_021572_5_1_10"/>
<dbReference type="SMART" id="SM00729">
    <property type="entry name" value="Elp3"/>
    <property type="match status" value="1"/>
</dbReference>
<dbReference type="CDD" id="cd01335">
    <property type="entry name" value="Radical_SAM"/>
    <property type="match status" value="1"/>
</dbReference>
<comment type="cofactor">
    <cofactor evidence="1">
        <name>[4Fe-4S] cluster</name>
        <dbReference type="ChEBI" id="CHEBI:49883"/>
    </cofactor>
</comment>
<keyword evidence="2" id="KW-0489">Methyltransferase</keyword>
<dbReference type="GO" id="GO:0003824">
    <property type="term" value="F:catalytic activity"/>
    <property type="evidence" value="ECO:0007669"/>
    <property type="project" value="InterPro"/>
</dbReference>
<keyword evidence="11" id="KW-1185">Reference proteome</keyword>
<dbReference type="SFLD" id="SFLDG01082">
    <property type="entry name" value="B12-binding_domain_containing"/>
    <property type="match status" value="1"/>
</dbReference>
<dbReference type="InterPro" id="IPR034466">
    <property type="entry name" value="Methyltransferase_Class_B"/>
</dbReference>
<evidence type="ECO:0000259" key="9">
    <source>
        <dbReference type="PROSITE" id="PS51918"/>
    </source>
</evidence>
<evidence type="ECO:0000313" key="11">
    <source>
        <dbReference type="Proteomes" id="UP000001208"/>
    </source>
</evidence>
<dbReference type="Gene3D" id="3.80.30.20">
    <property type="entry name" value="tm_1862 like domain"/>
    <property type="match status" value="1"/>
</dbReference>
<dbReference type="InterPro" id="IPR058240">
    <property type="entry name" value="rSAM_sf"/>
</dbReference>